<name>A0A1S6IXZ6_9FIRM</name>
<proteinExistence type="predicted"/>
<dbReference type="Proteomes" id="UP000189464">
    <property type="component" value="Chromosome"/>
</dbReference>
<dbReference type="STRING" id="1833852.B0537_11465"/>
<dbReference type="EMBL" id="CP019698">
    <property type="protein sequence ID" value="AQS59642.1"/>
    <property type="molecule type" value="Genomic_DNA"/>
</dbReference>
<dbReference type="Pfam" id="PF11148">
    <property type="entry name" value="DUF2922"/>
    <property type="match status" value="1"/>
</dbReference>
<evidence type="ECO:0008006" key="3">
    <source>
        <dbReference type="Google" id="ProtNLM"/>
    </source>
</evidence>
<evidence type="ECO:0000313" key="2">
    <source>
        <dbReference type="Proteomes" id="UP000189464"/>
    </source>
</evidence>
<dbReference type="OrthoDB" id="9795264at2"/>
<dbReference type="KEGG" id="dfg:B0537_11465"/>
<organism evidence="1 2">
    <name type="scientific">Desulforamulus ferrireducens</name>
    <dbReference type="NCBI Taxonomy" id="1833852"/>
    <lineage>
        <taxon>Bacteria</taxon>
        <taxon>Bacillati</taxon>
        <taxon>Bacillota</taxon>
        <taxon>Clostridia</taxon>
        <taxon>Eubacteriales</taxon>
        <taxon>Peptococcaceae</taxon>
        <taxon>Desulforamulus</taxon>
    </lineage>
</organism>
<protein>
    <recommendedName>
        <fullName evidence="3">DUF2922 domain-containing protein</fullName>
    </recommendedName>
</protein>
<dbReference type="InterPro" id="IPR021321">
    <property type="entry name" value="DUF2922"/>
</dbReference>
<dbReference type="RefSeq" id="WP_077714701.1">
    <property type="nucleotide sequence ID" value="NZ_CP019698.1"/>
</dbReference>
<reference evidence="1 2" key="1">
    <citation type="journal article" date="2016" name="Int. J. Syst. Evol. Microbiol.">
        <title>Desulfotomaculum ferrireducens sp. nov., a moderately thermophilic sulfate-reducing and dissimilatory Fe(III)-reducing bacterium isolated from compost.</title>
        <authorList>
            <person name="Yang G."/>
            <person name="Guo J."/>
            <person name="Zhuang L."/>
            <person name="Yuan Y."/>
            <person name="Zhou S."/>
        </authorList>
    </citation>
    <scope>NUCLEOTIDE SEQUENCE [LARGE SCALE GENOMIC DNA]</scope>
    <source>
        <strain evidence="1 2">GSS09</strain>
    </source>
</reference>
<dbReference type="AlphaFoldDB" id="A0A1S6IXZ6"/>
<gene>
    <name evidence="1" type="ORF">B0537_11465</name>
</gene>
<keyword evidence="2" id="KW-1185">Reference proteome</keyword>
<accession>A0A1S6IXZ6</accession>
<evidence type="ECO:0000313" key="1">
    <source>
        <dbReference type="EMBL" id="AQS59642.1"/>
    </source>
</evidence>
<sequence>MAKTLELIFVNMAGDKVTMRVTDHREDIQESEVRTVMDEIVASDVFTSSGGSLTGVAGARLVTRDVAELNIL</sequence>